<dbReference type="OrthoDB" id="9771118at2"/>
<dbReference type="RefSeq" id="WP_140455066.1">
    <property type="nucleotide sequence ID" value="NZ_VFRP01000017.1"/>
</dbReference>
<gene>
    <name evidence="3" type="primary">tssA</name>
    <name evidence="3" type="ORF">FJM51_15575</name>
</gene>
<evidence type="ECO:0000313" key="4">
    <source>
        <dbReference type="Proteomes" id="UP000319255"/>
    </source>
</evidence>
<dbReference type="InterPro" id="IPR017740">
    <property type="entry name" value="TssA-like"/>
</dbReference>
<keyword evidence="4" id="KW-1185">Reference proteome</keyword>
<evidence type="ECO:0000313" key="3">
    <source>
        <dbReference type="EMBL" id="TPE49093.1"/>
    </source>
</evidence>
<accession>A0A501WGR6</accession>
<reference evidence="3 4" key="1">
    <citation type="submission" date="2019-06" db="EMBL/GenBank/DDBJ databases">
        <title>A novel bacterium of genus Amaricoccus, isolated from marine sediment.</title>
        <authorList>
            <person name="Huang H."/>
            <person name="Mo K."/>
            <person name="Hu Y."/>
        </authorList>
    </citation>
    <scope>NUCLEOTIDE SEQUENCE [LARGE SCALE GENOMIC DNA]</scope>
    <source>
        <strain evidence="3 4">HB172011</strain>
    </source>
</reference>
<evidence type="ECO:0000259" key="2">
    <source>
        <dbReference type="Pfam" id="PF06812"/>
    </source>
</evidence>
<feature type="domain" description="ImpA N-terminal" evidence="2">
    <location>
        <begin position="8"/>
        <end position="130"/>
    </location>
</feature>
<name>A0A501WGR6_9RHOB</name>
<sequence length="387" mass="41034">MFDFEPWLAPIGEPNPSGKELNGEPRFDALLRMTRPTVEVVRDPRNNNPVSRVVEPVDWSAVLTEAEALRGEGRDLRLLVVVARALANERGFEGLADGLTLIARTLEEHWDTLYPRLGSGATPREAAQRRVSTLLTLQMDRDGEGLLADLRGRVAFASPALDPVTGRGLERAALDSRAALGEAAPGMGEQERAAFVAEHERLVSAVATACAAQADQAPAEMAALAARAGAACDALTMLERVLAERLGTAVPLADLGRSLARMRTPLERSLKAAAAGNTAAAPQDPAPAAAAPAPLGGGASLAPAAASPVPPGRLATRQDVIACLDRIIEFYDRVEPASPVPFLARRMRRMVPMDFLELMEDLAPSGLKEFRSLAGLADDKKASRNSG</sequence>
<dbReference type="InterPro" id="IPR010657">
    <property type="entry name" value="ImpA_N"/>
</dbReference>
<feature type="region of interest" description="Disordered" evidence="1">
    <location>
        <begin position="274"/>
        <end position="294"/>
    </location>
</feature>
<dbReference type="Pfam" id="PF06812">
    <property type="entry name" value="ImpA_N"/>
    <property type="match status" value="1"/>
</dbReference>
<proteinExistence type="predicted"/>
<dbReference type="Proteomes" id="UP000319255">
    <property type="component" value="Unassembled WGS sequence"/>
</dbReference>
<dbReference type="PANTHER" id="PTHR37951">
    <property type="entry name" value="CYTOPLASMIC PROTEIN-RELATED"/>
    <property type="match status" value="1"/>
</dbReference>
<dbReference type="NCBIfam" id="TIGR03363">
    <property type="entry name" value="VI_chp_8"/>
    <property type="match status" value="1"/>
</dbReference>
<protein>
    <submittedName>
        <fullName evidence="3">Type VI secretion system protein TssA</fullName>
    </submittedName>
</protein>
<dbReference type="AlphaFoldDB" id="A0A501WGR6"/>
<dbReference type="PANTHER" id="PTHR37951:SF1">
    <property type="entry name" value="TYPE VI SECRETION SYSTEM COMPONENT TSSA1"/>
    <property type="match status" value="1"/>
</dbReference>
<comment type="caution">
    <text evidence="3">The sequence shown here is derived from an EMBL/GenBank/DDBJ whole genome shotgun (WGS) entry which is preliminary data.</text>
</comment>
<evidence type="ECO:0000256" key="1">
    <source>
        <dbReference type="SAM" id="MobiDB-lite"/>
    </source>
</evidence>
<organism evidence="3 4">
    <name type="scientific">Amaricoccus solimangrovi</name>
    <dbReference type="NCBI Taxonomy" id="2589815"/>
    <lineage>
        <taxon>Bacteria</taxon>
        <taxon>Pseudomonadati</taxon>
        <taxon>Pseudomonadota</taxon>
        <taxon>Alphaproteobacteria</taxon>
        <taxon>Rhodobacterales</taxon>
        <taxon>Paracoccaceae</taxon>
        <taxon>Amaricoccus</taxon>
    </lineage>
</organism>
<dbReference type="EMBL" id="VFRP01000017">
    <property type="protein sequence ID" value="TPE49093.1"/>
    <property type="molecule type" value="Genomic_DNA"/>
</dbReference>